<accession>A0A9Q3GRI0</accession>
<name>A0A9Q3GRI0_9BASI</name>
<gene>
    <name evidence="1" type="ORF">O181_016247</name>
</gene>
<reference evidence="1" key="1">
    <citation type="submission" date="2021-03" db="EMBL/GenBank/DDBJ databases">
        <title>Draft genome sequence of rust myrtle Austropuccinia psidii MF-1, a brazilian biotype.</title>
        <authorList>
            <person name="Quecine M.C."/>
            <person name="Pachon D.M.R."/>
            <person name="Bonatelli M.L."/>
            <person name="Correr F.H."/>
            <person name="Franceschini L.M."/>
            <person name="Leite T.F."/>
            <person name="Margarido G.R.A."/>
            <person name="Almeida C.A."/>
            <person name="Ferrarezi J.A."/>
            <person name="Labate C.A."/>
        </authorList>
    </citation>
    <scope>NUCLEOTIDE SEQUENCE</scope>
    <source>
        <strain evidence="1">MF-1</strain>
    </source>
</reference>
<evidence type="ECO:0000313" key="2">
    <source>
        <dbReference type="Proteomes" id="UP000765509"/>
    </source>
</evidence>
<organism evidence="1 2">
    <name type="scientific">Austropuccinia psidii MF-1</name>
    <dbReference type="NCBI Taxonomy" id="1389203"/>
    <lineage>
        <taxon>Eukaryota</taxon>
        <taxon>Fungi</taxon>
        <taxon>Dikarya</taxon>
        <taxon>Basidiomycota</taxon>
        <taxon>Pucciniomycotina</taxon>
        <taxon>Pucciniomycetes</taxon>
        <taxon>Pucciniales</taxon>
        <taxon>Sphaerophragmiaceae</taxon>
        <taxon>Austropuccinia</taxon>
    </lineage>
</organism>
<dbReference type="EMBL" id="AVOT02004500">
    <property type="protein sequence ID" value="MBW0476532.1"/>
    <property type="molecule type" value="Genomic_DNA"/>
</dbReference>
<dbReference type="AlphaFoldDB" id="A0A9Q3GRI0"/>
<comment type="caution">
    <text evidence="1">The sequence shown here is derived from an EMBL/GenBank/DDBJ whole genome shotgun (WGS) entry which is preliminary data.</text>
</comment>
<evidence type="ECO:0000313" key="1">
    <source>
        <dbReference type="EMBL" id="MBW0476532.1"/>
    </source>
</evidence>
<dbReference type="Proteomes" id="UP000765509">
    <property type="component" value="Unassembled WGS sequence"/>
</dbReference>
<sequence>MANWPCHHLYGQLAMSSFLWPIGPNLCFMAFGSHHLSLAISCSHRPFWTIIHLANPQANTPCFGPLGPFRLQGASGSSINHQGPGPYTFEYGVKGLNGLLGPFKPPTVSTAHGPQDPFGLNQMRTKGAKGAYQWGHLSPFLA</sequence>
<proteinExistence type="predicted"/>
<keyword evidence="2" id="KW-1185">Reference proteome</keyword>
<protein>
    <submittedName>
        <fullName evidence="1">Uncharacterized protein</fullName>
    </submittedName>
</protein>